<feature type="signal peptide" evidence="1">
    <location>
        <begin position="1"/>
        <end position="20"/>
    </location>
</feature>
<comment type="caution">
    <text evidence="2">The sequence shown here is derived from an EMBL/GenBank/DDBJ whole genome shotgun (WGS) entry which is preliminary data.</text>
</comment>
<keyword evidence="3" id="KW-1185">Reference proteome</keyword>
<evidence type="ECO:0000256" key="1">
    <source>
        <dbReference type="SAM" id="SignalP"/>
    </source>
</evidence>
<organism evidence="2 3">
    <name type="scientific">Agaribacillus aureus</name>
    <dbReference type="NCBI Taxonomy" id="3051825"/>
    <lineage>
        <taxon>Bacteria</taxon>
        <taxon>Pseudomonadati</taxon>
        <taxon>Bacteroidota</taxon>
        <taxon>Cytophagia</taxon>
        <taxon>Cytophagales</taxon>
        <taxon>Splendidivirgaceae</taxon>
        <taxon>Agaribacillus</taxon>
    </lineage>
</organism>
<evidence type="ECO:0008006" key="4">
    <source>
        <dbReference type="Google" id="ProtNLM"/>
    </source>
</evidence>
<dbReference type="RefSeq" id="WP_346758715.1">
    <property type="nucleotide sequence ID" value="NZ_JAUJEB010000003.1"/>
</dbReference>
<proteinExistence type="predicted"/>
<accession>A0ABT8L6J3</accession>
<feature type="chain" id="PRO_5045251468" description="Lipoprotein" evidence="1">
    <location>
        <begin position="21"/>
        <end position="156"/>
    </location>
</feature>
<sequence length="156" mass="16814">MNKVVVFKIFIISCLCGCNAVNSQTQTPSKQEKLKSMANAYPSQEQVDPGTVKIKGTVHKIQQEASALCGRSLTNIADVRVDQLLGEGAGVVNPVSTGDTISIQFRYGFKPQKINSGEINLPGIKQGDTFIGQLREKPCFGGKGSYFEVSVYAVDP</sequence>
<keyword evidence="1" id="KW-0732">Signal</keyword>
<dbReference type="Proteomes" id="UP001172083">
    <property type="component" value="Unassembled WGS sequence"/>
</dbReference>
<dbReference type="EMBL" id="JAUJEB010000003">
    <property type="protein sequence ID" value="MDN5213375.1"/>
    <property type="molecule type" value="Genomic_DNA"/>
</dbReference>
<evidence type="ECO:0000313" key="2">
    <source>
        <dbReference type="EMBL" id="MDN5213375.1"/>
    </source>
</evidence>
<evidence type="ECO:0000313" key="3">
    <source>
        <dbReference type="Proteomes" id="UP001172083"/>
    </source>
</evidence>
<protein>
    <recommendedName>
        <fullName evidence="4">Lipoprotein</fullName>
    </recommendedName>
</protein>
<reference evidence="2" key="1">
    <citation type="submission" date="2023-06" db="EMBL/GenBank/DDBJ databases">
        <title>Genomic of Agaribacillus aureum.</title>
        <authorList>
            <person name="Wang G."/>
        </authorList>
    </citation>
    <scope>NUCLEOTIDE SEQUENCE</scope>
    <source>
        <strain evidence="2">BMA12</strain>
    </source>
</reference>
<gene>
    <name evidence="2" type="ORF">QQ020_14995</name>
</gene>
<name>A0ABT8L6J3_9BACT</name>